<comment type="caution">
    <text evidence="7">The sequence shown here is derived from an EMBL/GenBank/DDBJ whole genome shotgun (WGS) entry which is preliminary data.</text>
</comment>
<dbReference type="EMBL" id="LBMM01001299">
    <property type="protein sequence ID" value="KMQ96552.1"/>
    <property type="molecule type" value="Genomic_DNA"/>
</dbReference>
<reference evidence="7 8" key="1">
    <citation type="submission" date="2015-04" db="EMBL/GenBank/DDBJ databases">
        <title>Lasius niger genome sequencing.</title>
        <authorList>
            <person name="Konorov E.A."/>
            <person name="Nikitin M.A."/>
            <person name="Kirill M.V."/>
            <person name="Chang P."/>
        </authorList>
    </citation>
    <scope>NUCLEOTIDE SEQUENCE [LARGE SCALE GENOMIC DNA]</scope>
    <source>
        <tissue evidence="7">Whole</tissue>
    </source>
</reference>
<feature type="compositionally biased region" description="Basic residues" evidence="4">
    <location>
        <begin position="197"/>
        <end position="206"/>
    </location>
</feature>
<proteinExistence type="predicted"/>
<feature type="region of interest" description="Disordered" evidence="4">
    <location>
        <begin position="268"/>
        <end position="330"/>
    </location>
</feature>
<gene>
    <name evidence="7" type="ORF">RF55_3153</name>
</gene>
<evidence type="ECO:0000256" key="4">
    <source>
        <dbReference type="SAM" id="MobiDB-lite"/>
    </source>
</evidence>
<dbReference type="SMART" id="SM00225">
    <property type="entry name" value="BTB"/>
    <property type="match status" value="1"/>
</dbReference>
<dbReference type="InterPro" id="IPR000210">
    <property type="entry name" value="BTB/POZ_dom"/>
</dbReference>
<dbReference type="SUPFAM" id="SSF54695">
    <property type="entry name" value="POZ domain"/>
    <property type="match status" value="1"/>
</dbReference>
<feature type="region of interest" description="Disordered" evidence="4">
    <location>
        <begin position="656"/>
        <end position="731"/>
    </location>
</feature>
<evidence type="ECO:0000259" key="5">
    <source>
        <dbReference type="PROSITE" id="PS50097"/>
    </source>
</evidence>
<sequence length="731" mass="80470">MGVQSLYSLRWNNHQAHIQQFFQELLHEENLVDVTLICAESSVKAHKVVLSACSPFFQRIFAENPCKHPVIVLKDFSNHELSTLIDFMYGGEVKIAQEELPGLMRAAECLQVRGLSSSEPRLVSEEPRPSSSSSTLLEFTTPEDARHDTPEEDDNTLENTRDIKPTLFQQTRDHPTKPLIGHMNFGIRESCSSPLMPRRKQARPRRRSGELLPQDLSRRPTPPASLSPLPSILNLSGNQYQTQQQQQQLQLQQSQYPQQQIISRNDQQQMINAQQSQQQQQQEDMAENLSMKKSMSPSGLDQHRVKTEDSEATSSPRGSPLTGTSLLHPDGSIQDIPTAVAAAVATVIPSISLSQTHPSEYLTSLNQLASQWLPGQSPLPPPPPQSHHSREDSPHGPGRSHPYQQQQQQESSIASRRTSMTMFTPLDGVTLGGGLFSHAGTYERTVLADSFLTDNFKQEALQNIFGAPNLVPPPKKTKKHRSDSDGTPRRWNDHNSRALGVNRPKGQHSAPRGGPPRSWTNNELTLALQHVWEKKLTTSQASRLFGIPYNSLLMYVRGKYGKSLKLEQLRRNCTGANTPEIMNNNNIKPVQQSAQMSHALASLSLQHPGDNSGFASHRSLIGGNMPQPQSFYPAEYAAAPYPLAVNMVHLLPPSEQKTFESSANSSGDGSGCLGGGGDGNGGGDLTNSQTSETPSPIVDHHHHHQESSSSSSMQPQPTQSAPALLQQNGSD</sequence>
<evidence type="ECO:0000256" key="3">
    <source>
        <dbReference type="PROSITE-ProRule" id="PRU00320"/>
    </source>
</evidence>
<organism evidence="7 8">
    <name type="scientific">Lasius niger</name>
    <name type="common">Black garden ant</name>
    <dbReference type="NCBI Taxonomy" id="67767"/>
    <lineage>
        <taxon>Eukaryota</taxon>
        <taxon>Metazoa</taxon>
        <taxon>Ecdysozoa</taxon>
        <taxon>Arthropoda</taxon>
        <taxon>Hexapoda</taxon>
        <taxon>Insecta</taxon>
        <taxon>Pterygota</taxon>
        <taxon>Neoptera</taxon>
        <taxon>Endopterygota</taxon>
        <taxon>Hymenoptera</taxon>
        <taxon>Apocrita</taxon>
        <taxon>Aculeata</taxon>
        <taxon>Formicoidea</taxon>
        <taxon>Formicidae</taxon>
        <taxon>Formicinae</taxon>
        <taxon>Lasius</taxon>
        <taxon>Lasius</taxon>
    </lineage>
</organism>
<dbReference type="InterPro" id="IPR051095">
    <property type="entry name" value="Dros_DevTransReg"/>
</dbReference>
<dbReference type="PANTHER" id="PTHR23110:SF101">
    <property type="entry name" value="PROTEIN JIM LOVELL"/>
    <property type="match status" value="1"/>
</dbReference>
<name>A0A0J7L194_LASNI</name>
<dbReference type="InterPro" id="IPR007889">
    <property type="entry name" value="HTH_Psq"/>
</dbReference>
<dbReference type="SUPFAM" id="SSF46689">
    <property type="entry name" value="Homeodomain-like"/>
    <property type="match status" value="1"/>
</dbReference>
<feature type="compositionally biased region" description="Low complexity" evidence="4">
    <location>
        <begin position="268"/>
        <end position="282"/>
    </location>
</feature>
<feature type="compositionally biased region" description="Basic and acidic residues" evidence="4">
    <location>
        <begin position="482"/>
        <end position="496"/>
    </location>
</feature>
<protein>
    <submittedName>
        <fullName evidence="7">Protein tkr</fullName>
    </submittedName>
</protein>
<feature type="compositionally biased region" description="Polar residues" evidence="4">
    <location>
        <begin position="713"/>
        <end position="731"/>
    </location>
</feature>
<keyword evidence="2 3" id="KW-0539">Nucleus</keyword>
<evidence type="ECO:0000256" key="2">
    <source>
        <dbReference type="ARBA" id="ARBA00023242"/>
    </source>
</evidence>
<dbReference type="GO" id="GO:0006357">
    <property type="term" value="P:regulation of transcription by RNA polymerase II"/>
    <property type="evidence" value="ECO:0007669"/>
    <property type="project" value="TreeGrafter"/>
</dbReference>
<keyword evidence="3" id="KW-0238">DNA-binding</keyword>
<dbReference type="OrthoDB" id="10261408at2759"/>
<feature type="region of interest" description="Disordered" evidence="4">
    <location>
        <begin position="465"/>
        <end position="520"/>
    </location>
</feature>
<dbReference type="InterPro" id="IPR011333">
    <property type="entry name" value="SKP1/BTB/POZ_sf"/>
</dbReference>
<dbReference type="AlphaFoldDB" id="A0A0J7L194"/>
<evidence type="ECO:0000256" key="1">
    <source>
        <dbReference type="ARBA" id="ARBA00004123"/>
    </source>
</evidence>
<dbReference type="PANTHER" id="PTHR23110">
    <property type="entry name" value="BTB DOMAIN TRANSCRIPTION FACTOR"/>
    <property type="match status" value="1"/>
</dbReference>
<evidence type="ECO:0000259" key="6">
    <source>
        <dbReference type="PROSITE" id="PS50960"/>
    </source>
</evidence>
<dbReference type="InterPro" id="IPR009057">
    <property type="entry name" value="Homeodomain-like_sf"/>
</dbReference>
<dbReference type="CDD" id="cd18315">
    <property type="entry name" value="BTB_POZ_BAB-like"/>
    <property type="match status" value="1"/>
</dbReference>
<dbReference type="STRING" id="67767.A0A0J7L194"/>
<feature type="compositionally biased region" description="Polar residues" evidence="4">
    <location>
        <begin position="312"/>
        <end position="325"/>
    </location>
</feature>
<dbReference type="Proteomes" id="UP000036403">
    <property type="component" value="Unassembled WGS sequence"/>
</dbReference>
<dbReference type="Pfam" id="PF00651">
    <property type="entry name" value="BTB"/>
    <property type="match status" value="1"/>
</dbReference>
<feature type="domain" description="HTH psq-type" evidence="6">
    <location>
        <begin position="510"/>
        <end position="562"/>
    </location>
</feature>
<feature type="region of interest" description="Disordered" evidence="4">
    <location>
        <begin position="372"/>
        <end position="414"/>
    </location>
</feature>
<dbReference type="PaxDb" id="67767-A0A0J7L194"/>
<feature type="compositionally biased region" description="Low complexity" evidence="4">
    <location>
        <begin position="226"/>
        <end position="251"/>
    </location>
</feature>
<dbReference type="PROSITE" id="PS50960">
    <property type="entry name" value="HTH_PSQ"/>
    <property type="match status" value="1"/>
</dbReference>
<feature type="region of interest" description="Disordered" evidence="4">
    <location>
        <begin position="118"/>
        <end position="251"/>
    </location>
</feature>
<feature type="compositionally biased region" description="Low complexity" evidence="4">
    <location>
        <begin position="129"/>
        <end position="142"/>
    </location>
</feature>
<feature type="DNA-binding region" description="H-T-H motif" evidence="3">
    <location>
        <begin position="538"/>
        <end position="558"/>
    </location>
</feature>
<dbReference type="Gene3D" id="3.30.710.10">
    <property type="entry name" value="Potassium Channel Kv1.1, Chain A"/>
    <property type="match status" value="1"/>
</dbReference>
<dbReference type="GO" id="GO:0005634">
    <property type="term" value="C:nucleus"/>
    <property type="evidence" value="ECO:0007669"/>
    <property type="project" value="UniProtKB-SubCell"/>
</dbReference>
<dbReference type="GO" id="GO:0003677">
    <property type="term" value="F:DNA binding"/>
    <property type="evidence" value="ECO:0007669"/>
    <property type="project" value="UniProtKB-UniRule"/>
</dbReference>
<comment type="subcellular location">
    <subcellularLocation>
        <location evidence="1 3">Nucleus</location>
    </subcellularLocation>
</comment>
<accession>A0A0J7L194</accession>
<feature type="compositionally biased region" description="Gly residues" evidence="4">
    <location>
        <begin position="668"/>
        <end position="684"/>
    </location>
</feature>
<evidence type="ECO:0000313" key="7">
    <source>
        <dbReference type="EMBL" id="KMQ96552.1"/>
    </source>
</evidence>
<evidence type="ECO:0000313" key="8">
    <source>
        <dbReference type="Proteomes" id="UP000036403"/>
    </source>
</evidence>
<dbReference type="PROSITE" id="PS50097">
    <property type="entry name" value="BTB"/>
    <property type="match status" value="1"/>
</dbReference>
<dbReference type="Pfam" id="PF05225">
    <property type="entry name" value="HTH_psq"/>
    <property type="match status" value="1"/>
</dbReference>
<feature type="domain" description="BTB" evidence="5">
    <location>
        <begin position="32"/>
        <end position="97"/>
    </location>
</feature>
<keyword evidence="8" id="KW-1185">Reference proteome</keyword>